<accession>A0ABN0BR63</accession>
<proteinExistence type="predicted"/>
<organism evidence="2 3">
    <name type="scientific">Bacteroides fragilis 3_1_12</name>
    <dbReference type="NCBI Taxonomy" id="457424"/>
    <lineage>
        <taxon>Bacteria</taxon>
        <taxon>Pseudomonadati</taxon>
        <taxon>Bacteroidota</taxon>
        <taxon>Bacteroidia</taxon>
        <taxon>Bacteroidales</taxon>
        <taxon>Bacteroidaceae</taxon>
        <taxon>Bacteroides</taxon>
    </lineage>
</organism>
<evidence type="ECO:0000256" key="1">
    <source>
        <dbReference type="SAM" id="Phobius"/>
    </source>
</evidence>
<dbReference type="EMBL" id="EQ973217">
    <property type="protein sequence ID" value="EFR55401.1"/>
    <property type="molecule type" value="Genomic_DNA"/>
</dbReference>
<sequence length="76" mass="8449">MADIGGSIVCHFGNMSNEGSQISFFRLLAQVAPEKRLYFVPEFIAFLVLSFIFFQKESCVDVNVSDTSSGEDNLSF</sequence>
<keyword evidence="1" id="KW-0472">Membrane</keyword>
<keyword evidence="3" id="KW-1185">Reference proteome</keyword>
<gene>
    <name evidence="2" type="ORF">BFAG_04099</name>
</gene>
<keyword evidence="1" id="KW-0812">Transmembrane</keyword>
<reference evidence="2 3" key="1">
    <citation type="submission" date="2008-12" db="EMBL/GenBank/DDBJ databases">
        <title>Annotation of Bacteroides fragilis strain 3_1_12.</title>
        <authorList>
            <consortium name="The Broad Institute Genome Sequencing Platform"/>
            <person name="Ward D."/>
            <person name="Young S.K."/>
            <person name="Kodira C.D."/>
            <person name="Zeng Q."/>
            <person name="Koehrsen M."/>
            <person name="Alvarado L."/>
            <person name="Berlin A."/>
            <person name="Borenstein D."/>
            <person name="Chen Z."/>
            <person name="Engels R."/>
            <person name="Freedman E."/>
            <person name="Gellesch M."/>
            <person name="Goldberg J."/>
            <person name="Griggs A."/>
            <person name="Gujja S."/>
            <person name="Heiman D."/>
            <person name="Hepburn T."/>
            <person name="Howarth C."/>
            <person name="Jen D."/>
            <person name="Larson L."/>
            <person name="Lewis B."/>
            <person name="Mehta T."/>
            <person name="Park D."/>
            <person name="Pearson M."/>
            <person name="Roberts A."/>
            <person name="Saif S."/>
            <person name="Shea T."/>
            <person name="Shenoy N."/>
            <person name="Sisk P."/>
            <person name="Stolte C."/>
            <person name="Sykes S."/>
            <person name="Walk T."/>
            <person name="White J."/>
            <person name="Yandava C."/>
            <person name="Allen-Vercoe E."/>
            <person name="Strauss J."/>
            <person name="Ambrose C."/>
            <person name="Lander E."/>
            <person name="Nusbaum C."/>
            <person name="Galagan J."/>
            <person name="Birren B."/>
        </authorList>
    </citation>
    <scope>NUCLEOTIDE SEQUENCE [LARGE SCALE GENOMIC DNA]</scope>
    <source>
        <strain evidence="2 3">3_1_12</strain>
    </source>
</reference>
<keyword evidence="1" id="KW-1133">Transmembrane helix</keyword>
<feature type="transmembrane region" description="Helical" evidence="1">
    <location>
        <begin position="36"/>
        <end position="54"/>
    </location>
</feature>
<evidence type="ECO:0000313" key="2">
    <source>
        <dbReference type="EMBL" id="EFR55401.1"/>
    </source>
</evidence>
<dbReference type="Proteomes" id="UP000005101">
    <property type="component" value="Unassembled WGS sequence"/>
</dbReference>
<name>A0ABN0BR63_BACFG</name>
<protein>
    <submittedName>
        <fullName evidence="2">Uncharacterized protein</fullName>
    </submittedName>
</protein>
<evidence type="ECO:0000313" key="3">
    <source>
        <dbReference type="Proteomes" id="UP000005101"/>
    </source>
</evidence>